<evidence type="ECO:0000313" key="2">
    <source>
        <dbReference type="EnsemblPlants" id="OBART08G01120.1"/>
    </source>
</evidence>
<dbReference type="AlphaFoldDB" id="A0A0D3GVR8"/>
<keyword evidence="3" id="KW-1185">Reference proteome</keyword>
<dbReference type="EnsemblPlants" id="OBART08G01120.1">
    <property type="protein sequence ID" value="OBART08G01120.1"/>
    <property type="gene ID" value="OBART08G01120"/>
</dbReference>
<proteinExistence type="predicted"/>
<evidence type="ECO:0000313" key="3">
    <source>
        <dbReference type="Proteomes" id="UP000026960"/>
    </source>
</evidence>
<dbReference type="HOGENOM" id="CLU_2779864_0_0_1"/>
<dbReference type="Proteomes" id="UP000026960">
    <property type="component" value="Chromosome 8"/>
</dbReference>
<sequence length="69" mass="6833">MHPALSPTVTPNNNDMGGLGTPCGGDVAASPAVEAALSLVVEAAVKVTTEAAADNGSGFADGRRARQLR</sequence>
<protein>
    <submittedName>
        <fullName evidence="2">Uncharacterized protein</fullName>
    </submittedName>
</protein>
<reference evidence="2" key="2">
    <citation type="submission" date="2015-03" db="UniProtKB">
        <authorList>
            <consortium name="EnsemblPlants"/>
        </authorList>
    </citation>
    <scope>IDENTIFICATION</scope>
</reference>
<organism evidence="2">
    <name type="scientific">Oryza barthii</name>
    <dbReference type="NCBI Taxonomy" id="65489"/>
    <lineage>
        <taxon>Eukaryota</taxon>
        <taxon>Viridiplantae</taxon>
        <taxon>Streptophyta</taxon>
        <taxon>Embryophyta</taxon>
        <taxon>Tracheophyta</taxon>
        <taxon>Spermatophyta</taxon>
        <taxon>Magnoliopsida</taxon>
        <taxon>Liliopsida</taxon>
        <taxon>Poales</taxon>
        <taxon>Poaceae</taxon>
        <taxon>BOP clade</taxon>
        <taxon>Oryzoideae</taxon>
        <taxon>Oryzeae</taxon>
        <taxon>Oryzinae</taxon>
        <taxon>Oryza</taxon>
    </lineage>
</organism>
<accession>A0A0D3GVR8</accession>
<feature type="region of interest" description="Disordered" evidence="1">
    <location>
        <begin position="1"/>
        <end position="25"/>
    </location>
</feature>
<dbReference type="Gramene" id="OBART08G01120.1">
    <property type="protein sequence ID" value="OBART08G01120.1"/>
    <property type="gene ID" value="OBART08G01120"/>
</dbReference>
<name>A0A0D3GVR8_9ORYZ</name>
<dbReference type="PaxDb" id="65489-OBART08G01120.1"/>
<evidence type="ECO:0000256" key="1">
    <source>
        <dbReference type="SAM" id="MobiDB-lite"/>
    </source>
</evidence>
<reference evidence="2" key="1">
    <citation type="journal article" date="2009" name="Rice">
        <title>De Novo Next Generation Sequencing of Plant Genomes.</title>
        <authorList>
            <person name="Rounsley S."/>
            <person name="Marri P.R."/>
            <person name="Yu Y."/>
            <person name="He R."/>
            <person name="Sisneros N."/>
            <person name="Goicoechea J.L."/>
            <person name="Lee S.J."/>
            <person name="Angelova A."/>
            <person name="Kudrna D."/>
            <person name="Luo M."/>
            <person name="Affourtit J."/>
            <person name="Desany B."/>
            <person name="Knight J."/>
            <person name="Niazi F."/>
            <person name="Egholm M."/>
            <person name="Wing R.A."/>
        </authorList>
    </citation>
    <scope>NUCLEOTIDE SEQUENCE [LARGE SCALE GENOMIC DNA]</scope>
    <source>
        <strain evidence="2">cv. IRGC 105608</strain>
    </source>
</reference>